<dbReference type="InterPro" id="IPR042070">
    <property type="entry name" value="PucR_C-HTH_sf"/>
</dbReference>
<dbReference type="InterPro" id="IPR012914">
    <property type="entry name" value="PucR_dom"/>
</dbReference>
<sequence length="381" mass="44481">MALILKEILKKSREQYQLTLIAGSAGINNYVSWIYITEDINNTDFLRGNELIITTGMLLKNEETLFHFIKTMHSHNCSGIILNIGKYIHKPDISQSILLYCDNKKIPLFLMPWEIHISDVMQDYCLQISRQLQKNDIVTLAFQSAISSPDDKNHYIPALIQNGFELNGTYRIVIIYGLFNITRIRSFLTSYVKSFFVFPYETNCIIVFQTIDNILLQKIISDFFILLQKRIQSTTTIGIGNEVTSLTSLHTSYRQADFALHYALFYQKSYSTFNQLGIFQIFSQFTNIQLLESMYKQQLGKLEEYDKKNHSEYMETLRYYITNNGSIQKTAQCSATHRNTINYRIQKIKSILEIDLSSIENLFQLFLAFYIKDYLNLKKDL</sequence>
<dbReference type="STRING" id="37658.SAMN05661086_03446"/>
<name>A0A1I6LNL8_9FIRM</name>
<dbReference type="InterPro" id="IPR025736">
    <property type="entry name" value="PucR_C-HTH_dom"/>
</dbReference>
<dbReference type="Pfam" id="PF13556">
    <property type="entry name" value="HTH_30"/>
    <property type="match status" value="1"/>
</dbReference>
<dbReference type="Gene3D" id="1.10.10.2840">
    <property type="entry name" value="PucR C-terminal helix-turn-helix domain"/>
    <property type="match status" value="1"/>
</dbReference>
<keyword evidence="6" id="KW-1185">Reference proteome</keyword>
<proteinExistence type="inferred from homology"/>
<dbReference type="PANTHER" id="PTHR33744:SF1">
    <property type="entry name" value="DNA-BINDING TRANSCRIPTIONAL ACTIVATOR ADER"/>
    <property type="match status" value="1"/>
</dbReference>
<accession>A0A1I6LNL8</accession>
<dbReference type="PANTHER" id="PTHR33744">
    <property type="entry name" value="CARBOHYDRATE DIACID REGULATOR"/>
    <property type="match status" value="1"/>
</dbReference>
<dbReference type="Pfam" id="PF17853">
    <property type="entry name" value="GGDEF_2"/>
    <property type="match status" value="1"/>
</dbReference>
<dbReference type="AlphaFoldDB" id="A0A1I6LNL8"/>
<feature type="domain" description="CdaR GGDEF-like" evidence="4">
    <location>
        <begin position="164"/>
        <end position="261"/>
    </location>
</feature>
<gene>
    <name evidence="5" type="ORF">SAMN05661086_03446</name>
</gene>
<dbReference type="InterPro" id="IPR051448">
    <property type="entry name" value="CdaR-like_regulators"/>
</dbReference>
<reference evidence="5 6" key="1">
    <citation type="submission" date="2016-10" db="EMBL/GenBank/DDBJ databases">
        <authorList>
            <person name="de Groot N.N."/>
        </authorList>
    </citation>
    <scope>NUCLEOTIDE SEQUENCE [LARGE SCALE GENOMIC DNA]</scope>
    <source>
        <strain evidence="5 6">743A</strain>
    </source>
</reference>
<dbReference type="RefSeq" id="WP_092563703.1">
    <property type="nucleotide sequence ID" value="NZ_FOYZ01000019.1"/>
</dbReference>
<feature type="domain" description="Purine catabolism PurC-like" evidence="2">
    <location>
        <begin position="10"/>
        <end position="128"/>
    </location>
</feature>
<dbReference type="InterPro" id="IPR041522">
    <property type="entry name" value="CdaR_GGDEF"/>
</dbReference>
<evidence type="ECO:0000259" key="3">
    <source>
        <dbReference type="Pfam" id="PF13556"/>
    </source>
</evidence>
<evidence type="ECO:0000313" key="6">
    <source>
        <dbReference type="Proteomes" id="UP000199659"/>
    </source>
</evidence>
<dbReference type="OrthoDB" id="143422at2"/>
<dbReference type="Proteomes" id="UP000199659">
    <property type="component" value="Unassembled WGS sequence"/>
</dbReference>
<dbReference type="Pfam" id="PF07905">
    <property type="entry name" value="PucR"/>
    <property type="match status" value="1"/>
</dbReference>
<evidence type="ECO:0000313" key="5">
    <source>
        <dbReference type="EMBL" id="SFS05117.1"/>
    </source>
</evidence>
<feature type="domain" description="PucR C-terminal helix-turn-helix" evidence="3">
    <location>
        <begin position="313"/>
        <end position="370"/>
    </location>
</feature>
<organism evidence="5 6">
    <name type="scientific">Anaeromicropila populeti</name>
    <dbReference type="NCBI Taxonomy" id="37658"/>
    <lineage>
        <taxon>Bacteria</taxon>
        <taxon>Bacillati</taxon>
        <taxon>Bacillota</taxon>
        <taxon>Clostridia</taxon>
        <taxon>Lachnospirales</taxon>
        <taxon>Lachnospiraceae</taxon>
        <taxon>Anaeromicropila</taxon>
    </lineage>
</organism>
<evidence type="ECO:0000256" key="1">
    <source>
        <dbReference type="ARBA" id="ARBA00006754"/>
    </source>
</evidence>
<dbReference type="EMBL" id="FOYZ01000019">
    <property type="protein sequence ID" value="SFS05117.1"/>
    <property type="molecule type" value="Genomic_DNA"/>
</dbReference>
<comment type="similarity">
    <text evidence="1">Belongs to the CdaR family.</text>
</comment>
<evidence type="ECO:0000259" key="4">
    <source>
        <dbReference type="Pfam" id="PF17853"/>
    </source>
</evidence>
<protein>
    <submittedName>
        <fullName evidence="5">PucR C-terminal helix-turn-helix domain-containing protein</fullName>
    </submittedName>
</protein>
<evidence type="ECO:0000259" key="2">
    <source>
        <dbReference type="Pfam" id="PF07905"/>
    </source>
</evidence>